<dbReference type="EMBL" id="CABEEZ010000099">
    <property type="protein sequence ID" value="VTR41370.1"/>
    <property type="molecule type" value="Genomic_DNA"/>
</dbReference>
<gene>
    <name evidence="1" type="ORF">NCTC12965_04630</name>
</gene>
<evidence type="ECO:0000313" key="1">
    <source>
        <dbReference type="EMBL" id="VTR41370.1"/>
    </source>
</evidence>
<name>A0A4U9V4D9_SERFO</name>
<sequence>MVASQPSSQQEAIAFNSSVAAYHQVVMGKVVTGLALKRQFAMMQLGIIAHRHGQARTGEMSRSTDAGIVFDDRSSCTTRNLQMVPVMQRIHFSGLLATGADMQQIERFNRVLPAARLITLVSCARLSVKCRKISGWIGSGNVSAAS</sequence>
<proteinExistence type="predicted"/>
<dbReference type="AlphaFoldDB" id="A0A4U9V4D9"/>
<reference evidence="1" key="1">
    <citation type="submission" date="2019-05" db="EMBL/GenBank/DDBJ databases">
        <authorList>
            <consortium name="Pathogen Informatics"/>
        </authorList>
    </citation>
    <scope>NUCLEOTIDE SEQUENCE [LARGE SCALE GENOMIC DNA]</scope>
    <source>
        <strain evidence="1">NCTC12965</strain>
    </source>
</reference>
<organism evidence="1">
    <name type="scientific">Serratia fonticola</name>
    <dbReference type="NCBI Taxonomy" id="47917"/>
    <lineage>
        <taxon>Bacteria</taxon>
        <taxon>Pseudomonadati</taxon>
        <taxon>Pseudomonadota</taxon>
        <taxon>Gammaproteobacteria</taxon>
        <taxon>Enterobacterales</taxon>
        <taxon>Yersiniaceae</taxon>
        <taxon>Serratia</taxon>
    </lineage>
</organism>
<accession>A0A4U9V4D9</accession>
<protein>
    <submittedName>
        <fullName evidence="1">Uncharacterized protein</fullName>
    </submittedName>
</protein>